<dbReference type="Proteomes" id="UP001527882">
    <property type="component" value="Unassembled WGS sequence"/>
</dbReference>
<dbReference type="InterPro" id="IPR025916">
    <property type="entry name" value="YdjO"/>
</dbReference>
<reference evidence="1 2" key="1">
    <citation type="submission" date="2022-12" db="EMBL/GenBank/DDBJ databases">
        <title>Draft genome sequence of Paenibacillus sp. dW9.</title>
        <authorList>
            <person name="Choi E.-W."/>
            <person name="Kim D.-U."/>
        </authorList>
    </citation>
    <scope>NUCLEOTIDE SEQUENCE [LARGE SCALE GENOMIC DNA]</scope>
    <source>
        <strain evidence="2">dW9</strain>
    </source>
</reference>
<dbReference type="Pfam" id="PF14169">
    <property type="entry name" value="YdjO"/>
    <property type="match status" value="1"/>
</dbReference>
<evidence type="ECO:0000313" key="1">
    <source>
        <dbReference type="EMBL" id="MCZ8512753.1"/>
    </source>
</evidence>
<dbReference type="RefSeq" id="WP_269881202.1">
    <property type="nucleotide sequence ID" value="NZ_JAQAGZ010000005.1"/>
</dbReference>
<evidence type="ECO:0000313" key="2">
    <source>
        <dbReference type="Proteomes" id="UP001527882"/>
    </source>
</evidence>
<comment type="caution">
    <text evidence="1">The sequence shown here is derived from an EMBL/GenBank/DDBJ whole genome shotgun (WGS) entry which is preliminary data.</text>
</comment>
<gene>
    <name evidence="1" type="ORF">O9H85_10070</name>
</gene>
<keyword evidence="2" id="KW-1185">Reference proteome</keyword>
<accession>A0ABT4Q7B2</accession>
<dbReference type="EMBL" id="JAQAGZ010000005">
    <property type="protein sequence ID" value="MCZ8512753.1"/>
    <property type="molecule type" value="Genomic_DNA"/>
</dbReference>
<proteinExistence type="predicted"/>
<protein>
    <submittedName>
        <fullName evidence="1">Cold-shock protein</fullName>
    </submittedName>
</protein>
<sequence>MNYRKKSIEETPLENTTIWSCTKEECNGWMRDNFAFEYQPTCPLCSSAMLRETKLLPQVVNTKGDSKLNKSFVPLTD</sequence>
<organism evidence="1 2">
    <name type="scientific">Paenibacillus gyeongsangnamensis</name>
    <dbReference type="NCBI Taxonomy" id="3388067"/>
    <lineage>
        <taxon>Bacteria</taxon>
        <taxon>Bacillati</taxon>
        <taxon>Bacillota</taxon>
        <taxon>Bacilli</taxon>
        <taxon>Bacillales</taxon>
        <taxon>Paenibacillaceae</taxon>
        <taxon>Paenibacillus</taxon>
    </lineage>
</organism>
<name>A0ABT4Q7B2_9BACL</name>